<dbReference type="RefSeq" id="WP_014556732.1">
    <property type="nucleotide sequence ID" value="NC_017459.1"/>
</dbReference>
<dbReference type="InterPro" id="IPR050474">
    <property type="entry name" value="Hel308_SKI2-like"/>
</dbReference>
<dbReference type="PANTHER" id="PTHR47961:SF1">
    <property type="entry name" value="ATP-DEPENDENT HELICASE MJ1401-RELATED"/>
    <property type="match status" value="1"/>
</dbReference>
<evidence type="ECO:0000313" key="9">
    <source>
        <dbReference type="Proteomes" id="UP000007954"/>
    </source>
</evidence>
<gene>
    <name evidence="8" type="primary">ashA</name>
    <name evidence="8" type="ordered locus">Hqrw_3589</name>
</gene>
<evidence type="ECO:0000256" key="4">
    <source>
        <dbReference type="ARBA" id="ARBA00022840"/>
    </source>
</evidence>
<feature type="region of interest" description="Disordered" evidence="5">
    <location>
        <begin position="43"/>
        <end position="64"/>
    </location>
</feature>
<dbReference type="GeneID" id="12448422"/>
<evidence type="ECO:0000256" key="3">
    <source>
        <dbReference type="ARBA" id="ARBA00022806"/>
    </source>
</evidence>
<name>G0LML6_HALWC</name>
<dbReference type="PROSITE" id="PS51192">
    <property type="entry name" value="HELICASE_ATP_BIND_1"/>
    <property type="match status" value="1"/>
</dbReference>
<dbReference type="SUPFAM" id="SSF52540">
    <property type="entry name" value="P-loop containing nucleoside triphosphate hydrolases"/>
    <property type="match status" value="1"/>
</dbReference>
<dbReference type="GO" id="GO:0005524">
    <property type="term" value="F:ATP binding"/>
    <property type="evidence" value="ECO:0007669"/>
    <property type="project" value="UniProtKB-KW"/>
</dbReference>
<dbReference type="HOGENOM" id="CLU_010611_1_0_2"/>
<evidence type="ECO:0000256" key="1">
    <source>
        <dbReference type="ARBA" id="ARBA00022741"/>
    </source>
</evidence>
<evidence type="ECO:0000256" key="2">
    <source>
        <dbReference type="ARBA" id="ARBA00022801"/>
    </source>
</evidence>
<dbReference type="Gene3D" id="3.40.50.300">
    <property type="entry name" value="P-loop containing nucleotide triphosphate hydrolases"/>
    <property type="match status" value="2"/>
</dbReference>
<dbReference type="PROSITE" id="PS51194">
    <property type="entry name" value="HELICASE_CTER"/>
    <property type="match status" value="1"/>
</dbReference>
<dbReference type="InterPro" id="IPR001650">
    <property type="entry name" value="Helicase_C-like"/>
</dbReference>
<dbReference type="InterPro" id="IPR014001">
    <property type="entry name" value="Helicase_ATP-bd"/>
</dbReference>
<keyword evidence="4" id="KW-0067">ATP-binding</keyword>
<dbReference type="GO" id="GO:0016787">
    <property type="term" value="F:hydrolase activity"/>
    <property type="evidence" value="ECO:0007669"/>
    <property type="project" value="UniProtKB-KW"/>
</dbReference>
<dbReference type="SMART" id="SM00487">
    <property type="entry name" value="DEXDc"/>
    <property type="match status" value="1"/>
</dbReference>
<dbReference type="KEGG" id="hwc:Hqrw_3589"/>
<dbReference type="GO" id="GO:0004386">
    <property type="term" value="F:helicase activity"/>
    <property type="evidence" value="ECO:0007669"/>
    <property type="project" value="UniProtKB-KW"/>
</dbReference>
<dbReference type="EMBL" id="FR746099">
    <property type="protein sequence ID" value="CCC41336.1"/>
    <property type="molecule type" value="Genomic_DNA"/>
</dbReference>
<keyword evidence="1" id="KW-0547">Nucleotide-binding</keyword>
<evidence type="ECO:0000259" key="6">
    <source>
        <dbReference type="PROSITE" id="PS51192"/>
    </source>
</evidence>
<evidence type="ECO:0000259" key="7">
    <source>
        <dbReference type="PROSITE" id="PS51194"/>
    </source>
</evidence>
<dbReference type="Proteomes" id="UP000007954">
    <property type="component" value="Chromosome"/>
</dbReference>
<keyword evidence="3 8" id="KW-0347">Helicase</keyword>
<dbReference type="Pfam" id="PF00271">
    <property type="entry name" value="Helicase_C"/>
    <property type="match status" value="1"/>
</dbReference>
<dbReference type="EC" id="3.6.4.-" evidence="8"/>
<sequence length="686" mass="76605">MSRQVSRVDTLFLHERGEDFAVVVRRDGGRVFQGTLELKQTSAGPRPAKFRVKRGDSEEPQDPSSFVDIAREASRIRISQQTSPPNRTALSELLDGYQLDALVVRTCRYCASNGRYSPITDETAIATDREYICPDCAKRELERELDFSTGTGRLTGAAQQRLEELLIETQDLDRITDLLSGGLDPDLTRFDTVSATTDEVDLVETTTLDLHPKLQELLEARFDTLLPVQSLAVNNGLFDGHDQLVVSATATGKTLIGELAGVNRVLTEGGKLLFLVPLVALANQKHEDFTERYGDLIDITIRVGASRIADDTNRFDPDADIIVGTYEGIDHALRTDKDLGDIGTIVIDEVHTLKEGERGHRLDGLISRLKYYCATRANHRRGYDGAQSIYLSATVGNPETLAERLQTTLIEFEERPIPIDRHVTFADGREKVDITNKLVRREFDTKSSKGYRGQTIVFTNSRRRCHEISRKLSYSSAPYHAGLDYNQRKRVERDFGDQDLAAVVTTAALAAGVDFPASQVVFDSLAMGIEWLSVQEFEQMLGRAGRPDYHDEGTVYLLVEPDGAYHNSMDRTEDEVAFTLLKGEMEDVMTIYDESAAAEETLANVVVAGKHAKQLNERMIGEVPTKRAVGKLLEWEFIDGLTPTPLGRAVCRHFLSPQDAFMLLDQIRNNVDPYEIIATMELEDNE</sequence>
<dbReference type="InterPro" id="IPR027417">
    <property type="entry name" value="P-loop_NTPase"/>
</dbReference>
<reference evidence="8 9" key="1">
    <citation type="journal article" date="2011" name="PLoS ONE">
        <title>Haloquadratum walsbyi: limited diversity in a global pond.</title>
        <authorList>
            <person name="Dyall-Smith M."/>
            <person name="Pfeiffer F."/>
            <person name="Klee K."/>
            <person name="Palm P."/>
            <person name="Gross K."/>
            <person name="Schuster S.C."/>
            <person name="Rampp M."/>
            <person name="Oesterhelt D."/>
        </authorList>
    </citation>
    <scope>NUCLEOTIDE SEQUENCE [LARGE SCALE GENOMIC DNA]</scope>
    <source>
        <strain evidence="9">DSM 16854 / JCM 12705 / C23</strain>
    </source>
</reference>
<dbReference type="GO" id="GO:0140097">
    <property type="term" value="F:catalytic activity, acting on DNA"/>
    <property type="evidence" value="ECO:0007669"/>
    <property type="project" value="UniProtKB-ARBA"/>
</dbReference>
<feature type="domain" description="Helicase ATP-binding" evidence="6">
    <location>
        <begin position="234"/>
        <end position="413"/>
    </location>
</feature>
<accession>G0LML6</accession>
<protein>
    <submittedName>
        <fullName evidence="8">Archaea-specific helicase AshA</fullName>
        <ecNumber evidence="8">3.6.4.-</ecNumber>
    </submittedName>
</protein>
<dbReference type="InterPro" id="IPR011545">
    <property type="entry name" value="DEAD/DEAH_box_helicase_dom"/>
</dbReference>
<proteinExistence type="predicted"/>
<evidence type="ECO:0000313" key="8">
    <source>
        <dbReference type="EMBL" id="CCC41336.1"/>
    </source>
</evidence>
<feature type="domain" description="Helicase C-terminal" evidence="7">
    <location>
        <begin position="433"/>
        <end position="589"/>
    </location>
</feature>
<keyword evidence="2 8" id="KW-0378">Hydrolase</keyword>
<evidence type="ECO:0000256" key="5">
    <source>
        <dbReference type="SAM" id="MobiDB-lite"/>
    </source>
</evidence>
<dbReference type="Pfam" id="PF00270">
    <property type="entry name" value="DEAD"/>
    <property type="match status" value="1"/>
</dbReference>
<dbReference type="AlphaFoldDB" id="G0LML6"/>
<organism evidence="8 9">
    <name type="scientific">Haloquadratum walsbyi (strain DSM 16854 / JCM 12705 / C23)</name>
    <dbReference type="NCBI Taxonomy" id="768065"/>
    <lineage>
        <taxon>Archaea</taxon>
        <taxon>Methanobacteriati</taxon>
        <taxon>Methanobacteriota</taxon>
        <taxon>Stenosarchaea group</taxon>
        <taxon>Halobacteria</taxon>
        <taxon>Halobacteriales</taxon>
        <taxon>Haloferacaceae</taxon>
        <taxon>Haloquadratum</taxon>
    </lineage>
</organism>
<dbReference type="GO" id="GO:0003676">
    <property type="term" value="F:nucleic acid binding"/>
    <property type="evidence" value="ECO:0007669"/>
    <property type="project" value="InterPro"/>
</dbReference>
<dbReference type="OrthoDB" id="39583at2157"/>
<dbReference type="PANTHER" id="PTHR47961">
    <property type="entry name" value="DNA POLYMERASE THETA, PUTATIVE (AFU_ORTHOLOGUE AFUA_1G05260)-RELATED"/>
    <property type="match status" value="1"/>
</dbReference>
<dbReference type="SMART" id="SM00490">
    <property type="entry name" value="HELICc"/>
    <property type="match status" value="1"/>
</dbReference>